<proteinExistence type="predicted"/>
<dbReference type="InterPro" id="IPR001123">
    <property type="entry name" value="LeuE-type"/>
</dbReference>
<dbReference type="PANTHER" id="PTHR30086">
    <property type="entry name" value="ARGININE EXPORTER PROTEIN ARGO"/>
    <property type="match status" value="1"/>
</dbReference>
<evidence type="ECO:0000256" key="2">
    <source>
        <dbReference type="ARBA" id="ARBA00022475"/>
    </source>
</evidence>
<evidence type="ECO:0000256" key="1">
    <source>
        <dbReference type="ARBA" id="ARBA00004651"/>
    </source>
</evidence>
<keyword evidence="5 6" id="KW-0472">Membrane</keyword>
<feature type="transmembrane region" description="Helical" evidence="6">
    <location>
        <begin position="111"/>
        <end position="137"/>
    </location>
</feature>
<dbReference type="AlphaFoldDB" id="A0A3R5X0K3"/>
<evidence type="ECO:0000256" key="4">
    <source>
        <dbReference type="ARBA" id="ARBA00022989"/>
    </source>
</evidence>
<dbReference type="RefSeq" id="WP_128501967.1">
    <property type="nucleotide sequence ID" value="NZ_CP035107.1"/>
</dbReference>
<dbReference type="PANTHER" id="PTHR30086:SF20">
    <property type="entry name" value="ARGININE EXPORTER PROTEIN ARGO-RELATED"/>
    <property type="match status" value="1"/>
</dbReference>
<gene>
    <name evidence="7" type="ORF">EQP59_09465</name>
</gene>
<dbReference type="Proteomes" id="UP000287701">
    <property type="component" value="Chromosome"/>
</dbReference>
<dbReference type="GO" id="GO:0015171">
    <property type="term" value="F:amino acid transmembrane transporter activity"/>
    <property type="evidence" value="ECO:0007669"/>
    <property type="project" value="TreeGrafter"/>
</dbReference>
<evidence type="ECO:0000313" key="7">
    <source>
        <dbReference type="EMBL" id="QAR31550.1"/>
    </source>
</evidence>
<keyword evidence="2" id="KW-1003">Cell membrane</keyword>
<feature type="transmembrane region" description="Helical" evidence="6">
    <location>
        <begin position="72"/>
        <end position="90"/>
    </location>
</feature>
<feature type="transmembrane region" description="Helical" evidence="6">
    <location>
        <begin position="6"/>
        <end position="27"/>
    </location>
</feature>
<comment type="subcellular location">
    <subcellularLocation>
        <location evidence="1">Cell membrane</location>
        <topology evidence="1">Multi-pass membrane protein</topology>
    </subcellularLocation>
</comment>
<evidence type="ECO:0000313" key="8">
    <source>
        <dbReference type="Proteomes" id="UP000287701"/>
    </source>
</evidence>
<feature type="transmembrane region" description="Helical" evidence="6">
    <location>
        <begin position="143"/>
        <end position="165"/>
    </location>
</feature>
<dbReference type="GO" id="GO:0005886">
    <property type="term" value="C:plasma membrane"/>
    <property type="evidence" value="ECO:0007669"/>
    <property type="project" value="UniProtKB-SubCell"/>
</dbReference>
<dbReference type="Pfam" id="PF01810">
    <property type="entry name" value="LysE"/>
    <property type="match status" value="1"/>
</dbReference>
<reference evidence="7 8" key="1">
    <citation type="submission" date="2019-01" db="EMBL/GenBank/DDBJ databases">
        <title>Whole Genome of Ornithobacterium rhinotracheale FARPER-174b.</title>
        <authorList>
            <person name="Tataje-Lavanda L.A."/>
            <person name="Montalvan A."/>
            <person name="Montesinos R."/>
            <person name="Zimic M."/>
            <person name="Fernandez-Sanchez M."/>
            <person name="Fernandez-Diaz M."/>
        </authorList>
    </citation>
    <scope>NUCLEOTIDE SEQUENCE [LARGE SCALE GENOMIC DNA]</scope>
    <source>
        <strain evidence="7 8">FARPER-174b</strain>
    </source>
</reference>
<keyword evidence="3 6" id="KW-0812">Transmembrane</keyword>
<dbReference type="OrthoDB" id="679767at2"/>
<protein>
    <submittedName>
        <fullName evidence="7">Lysine transporter LysE</fullName>
    </submittedName>
</protein>
<feature type="transmembrane region" description="Helical" evidence="6">
    <location>
        <begin position="185"/>
        <end position="203"/>
    </location>
</feature>
<evidence type="ECO:0000256" key="6">
    <source>
        <dbReference type="SAM" id="Phobius"/>
    </source>
</evidence>
<sequence>MEFVVYAILLGIMLSLVLIGPAFFLLIETSITKGWRSAIALDAGVVSADLLCIAFAYTGVGGIVEYIGEHPALYKIGGFIIMIYGGIMYLSKPKLHLKNTKIVGKNYLKTFVNGFLMNILNIGVVSFWFVVAGWITIKYPGGYNFTLFIAIAILTFLAIDLSKIFLAHKFQDRLTDALVYKIRKWIGVVLFIFGFIILLKGFISFQPIEDALPALPFHE</sequence>
<evidence type="ECO:0000256" key="3">
    <source>
        <dbReference type="ARBA" id="ARBA00022692"/>
    </source>
</evidence>
<dbReference type="EMBL" id="CP035107">
    <property type="protein sequence ID" value="QAR31550.1"/>
    <property type="molecule type" value="Genomic_DNA"/>
</dbReference>
<name>A0A3R5X0K3_ORNRH</name>
<feature type="transmembrane region" description="Helical" evidence="6">
    <location>
        <begin position="39"/>
        <end position="60"/>
    </location>
</feature>
<accession>A0A3R5X0K3</accession>
<organism evidence="7 8">
    <name type="scientific">Ornithobacterium rhinotracheale</name>
    <dbReference type="NCBI Taxonomy" id="28251"/>
    <lineage>
        <taxon>Bacteria</taxon>
        <taxon>Pseudomonadati</taxon>
        <taxon>Bacteroidota</taxon>
        <taxon>Flavobacteriia</taxon>
        <taxon>Flavobacteriales</taxon>
        <taxon>Weeksellaceae</taxon>
        <taxon>Ornithobacterium</taxon>
    </lineage>
</organism>
<keyword evidence="4 6" id="KW-1133">Transmembrane helix</keyword>
<evidence type="ECO:0000256" key="5">
    <source>
        <dbReference type="ARBA" id="ARBA00023136"/>
    </source>
</evidence>